<proteinExistence type="predicted"/>
<comment type="caution">
    <text evidence="2">The sequence shown here is derived from an EMBL/GenBank/DDBJ whole genome shotgun (WGS) entry which is preliminary data.</text>
</comment>
<sequence length="83" mass="9336">MLVVSSLGRTTHGDTVTEDSDGTCATLKMDFAQWIMHKPRAIFCRRSGARLRTLYTRSGTNGLEMGPQRYNDPLQPFRPSFGK</sequence>
<evidence type="ECO:0000256" key="1">
    <source>
        <dbReference type="SAM" id="MobiDB-lite"/>
    </source>
</evidence>
<dbReference type="Proteomes" id="UP000685013">
    <property type="component" value="Chromosome 15"/>
</dbReference>
<protein>
    <submittedName>
        <fullName evidence="2">Uncharacterized protein</fullName>
    </submittedName>
</protein>
<accession>A0AAV6MBR9</accession>
<evidence type="ECO:0000313" key="3">
    <source>
        <dbReference type="Proteomes" id="UP000685013"/>
    </source>
</evidence>
<feature type="region of interest" description="Disordered" evidence="1">
    <location>
        <begin position="62"/>
        <end position="83"/>
    </location>
</feature>
<gene>
    <name evidence="2" type="ORF">SDJN03_22874</name>
</gene>
<feature type="non-terminal residue" evidence="2">
    <location>
        <position position="1"/>
    </location>
</feature>
<keyword evidence="3" id="KW-1185">Reference proteome</keyword>
<name>A0AAV6MBR9_9ROSI</name>
<dbReference type="EMBL" id="JAGKQH010000015">
    <property type="protein sequence ID" value="KAG6578426.1"/>
    <property type="molecule type" value="Genomic_DNA"/>
</dbReference>
<reference evidence="2 3" key="1">
    <citation type="journal article" date="2021" name="Hortic Res">
        <title>The domestication of Cucurbita argyrosperma as revealed by the genome of its wild relative.</title>
        <authorList>
            <person name="Barrera-Redondo J."/>
            <person name="Sanchez-de la Vega G."/>
            <person name="Aguirre-Liguori J.A."/>
            <person name="Castellanos-Morales G."/>
            <person name="Gutierrez-Guerrero Y.T."/>
            <person name="Aguirre-Dugua X."/>
            <person name="Aguirre-Planter E."/>
            <person name="Tenaillon M.I."/>
            <person name="Lira-Saade R."/>
            <person name="Eguiarte L.E."/>
        </authorList>
    </citation>
    <scope>NUCLEOTIDE SEQUENCE [LARGE SCALE GENOMIC DNA]</scope>
    <source>
        <strain evidence="2">JBR-2021</strain>
    </source>
</reference>
<organism evidence="2 3">
    <name type="scientific">Cucurbita argyrosperma subsp. sororia</name>
    <dbReference type="NCBI Taxonomy" id="37648"/>
    <lineage>
        <taxon>Eukaryota</taxon>
        <taxon>Viridiplantae</taxon>
        <taxon>Streptophyta</taxon>
        <taxon>Embryophyta</taxon>
        <taxon>Tracheophyta</taxon>
        <taxon>Spermatophyta</taxon>
        <taxon>Magnoliopsida</taxon>
        <taxon>eudicotyledons</taxon>
        <taxon>Gunneridae</taxon>
        <taxon>Pentapetalae</taxon>
        <taxon>rosids</taxon>
        <taxon>fabids</taxon>
        <taxon>Cucurbitales</taxon>
        <taxon>Cucurbitaceae</taxon>
        <taxon>Cucurbiteae</taxon>
        <taxon>Cucurbita</taxon>
    </lineage>
</organism>
<dbReference type="AlphaFoldDB" id="A0AAV6MBR9"/>
<evidence type="ECO:0000313" key="2">
    <source>
        <dbReference type="EMBL" id="KAG6578426.1"/>
    </source>
</evidence>